<dbReference type="InterPro" id="IPR013974">
    <property type="entry name" value="SAF"/>
</dbReference>
<feature type="domain" description="SAF" evidence="2">
    <location>
        <begin position="61"/>
        <end position="124"/>
    </location>
</feature>
<keyword evidence="4" id="KW-1185">Reference proteome</keyword>
<accession>A0A8J4A757</accession>
<evidence type="ECO:0000259" key="2">
    <source>
        <dbReference type="SMART" id="SM00858"/>
    </source>
</evidence>
<gene>
    <name evidence="3" type="ORF">NUM_07830</name>
</gene>
<comment type="caution">
    <text evidence="3">The sequence shown here is derived from an EMBL/GenBank/DDBJ whole genome shotgun (WGS) entry which is preliminary data.</text>
</comment>
<organism evidence="3 4">
    <name type="scientific">Actinocatenispora comari</name>
    <dbReference type="NCBI Taxonomy" id="2807577"/>
    <lineage>
        <taxon>Bacteria</taxon>
        <taxon>Bacillati</taxon>
        <taxon>Actinomycetota</taxon>
        <taxon>Actinomycetes</taxon>
        <taxon>Micromonosporales</taxon>
        <taxon>Micromonosporaceae</taxon>
        <taxon>Actinocatenispora</taxon>
    </lineage>
</organism>
<dbReference type="CDD" id="cd11614">
    <property type="entry name" value="SAF_CpaB_FlgA_like"/>
    <property type="match status" value="1"/>
</dbReference>
<sequence>MVDMDTSQLNARLNHHAAAGPSSGRNGVRRRGWLRMLLAAVLVAAGAVVVAVVLGAQNPRGAVVAAARDIDAGQTITSSDVHRVQVDADSSVSLIAWAQRDQLVGHTAAVPVVSGQLMNAGLVGASRWPGAGYAVVAVSVKAGQAPPRLPVGQTVQVLFTAAPNLQAGTRDSSAAPTGVVAQVASVSAAADGGQGARVVSLRAPVETAQRIAAAATVTLLAVNPD</sequence>
<evidence type="ECO:0000313" key="3">
    <source>
        <dbReference type="EMBL" id="GIL25528.1"/>
    </source>
</evidence>
<keyword evidence="1" id="KW-0812">Transmembrane</keyword>
<dbReference type="SMART" id="SM00858">
    <property type="entry name" value="SAF"/>
    <property type="match status" value="1"/>
</dbReference>
<keyword evidence="1" id="KW-1133">Transmembrane helix</keyword>
<keyword evidence="1" id="KW-0472">Membrane</keyword>
<dbReference type="AlphaFoldDB" id="A0A8J4A757"/>
<name>A0A8J4A757_9ACTN</name>
<dbReference type="Proteomes" id="UP000614996">
    <property type="component" value="Unassembled WGS sequence"/>
</dbReference>
<reference evidence="4" key="1">
    <citation type="journal article" date="2021" name="Int. J. Syst. Evol. Microbiol.">
        <title>Actinocatenispora comari sp. nov., an endophytic actinomycete isolated from aerial parts of Comarum salesowianum.</title>
        <authorList>
            <person name="Oyunbileg N."/>
            <person name="Iizaka Y."/>
            <person name="Hamada M."/>
            <person name="Davaapurev B.O."/>
            <person name="Fukumoto A."/>
            <person name="Tsetseg B."/>
            <person name="Kato F."/>
            <person name="Tamura T."/>
            <person name="Batkhuu J."/>
            <person name="Anzai Y."/>
        </authorList>
    </citation>
    <scope>NUCLEOTIDE SEQUENCE [LARGE SCALE GENOMIC DNA]</scope>
    <source>
        <strain evidence="4">NUM-2625</strain>
    </source>
</reference>
<evidence type="ECO:0000256" key="1">
    <source>
        <dbReference type="SAM" id="Phobius"/>
    </source>
</evidence>
<proteinExistence type="predicted"/>
<evidence type="ECO:0000313" key="4">
    <source>
        <dbReference type="Proteomes" id="UP000614996"/>
    </source>
</evidence>
<dbReference type="Pfam" id="PF08666">
    <property type="entry name" value="SAF"/>
    <property type="match status" value="1"/>
</dbReference>
<protein>
    <recommendedName>
        <fullName evidence="2">SAF domain-containing protein</fullName>
    </recommendedName>
</protein>
<feature type="transmembrane region" description="Helical" evidence="1">
    <location>
        <begin position="33"/>
        <end position="56"/>
    </location>
</feature>
<dbReference type="EMBL" id="BOPO01000006">
    <property type="protein sequence ID" value="GIL25528.1"/>
    <property type="molecule type" value="Genomic_DNA"/>
</dbReference>